<proteinExistence type="predicted"/>
<dbReference type="InterPro" id="IPR012337">
    <property type="entry name" value="RNaseH-like_sf"/>
</dbReference>
<evidence type="ECO:0008006" key="3">
    <source>
        <dbReference type="Google" id="ProtNLM"/>
    </source>
</evidence>
<gene>
    <name evidence="1" type="ORF">Glove_519g50</name>
</gene>
<evidence type="ECO:0000313" key="1">
    <source>
        <dbReference type="EMBL" id="RHZ49611.1"/>
    </source>
</evidence>
<dbReference type="EMBL" id="PQFF01000448">
    <property type="protein sequence ID" value="RHZ49611.1"/>
    <property type="molecule type" value="Genomic_DNA"/>
</dbReference>
<evidence type="ECO:0000313" key="2">
    <source>
        <dbReference type="Proteomes" id="UP000266861"/>
    </source>
</evidence>
<organism evidence="1 2">
    <name type="scientific">Diversispora epigaea</name>
    <dbReference type="NCBI Taxonomy" id="1348612"/>
    <lineage>
        <taxon>Eukaryota</taxon>
        <taxon>Fungi</taxon>
        <taxon>Fungi incertae sedis</taxon>
        <taxon>Mucoromycota</taxon>
        <taxon>Glomeromycotina</taxon>
        <taxon>Glomeromycetes</taxon>
        <taxon>Diversisporales</taxon>
        <taxon>Diversisporaceae</taxon>
        <taxon>Diversispora</taxon>
    </lineage>
</organism>
<comment type="caution">
    <text evidence="1">The sequence shown here is derived from an EMBL/GenBank/DDBJ whole genome shotgun (WGS) entry which is preliminary data.</text>
</comment>
<dbReference type="OrthoDB" id="2425836at2759"/>
<dbReference type="AlphaFoldDB" id="A0A397GFB2"/>
<sequence length="338" mass="40370">MIIVKESPAIINKNIREIIKNQYRSTTLIDCFLQLIYLLATINELPEGFNREFQKSCLLIFNRRWNQFDFKLYLLSYFFHPKFHLLGIKEHYQRPIYESALEIWKKMEGGRHSSEILIAQMQSYSKFERLWDIKYIEGTHTLKTWWTCAITKDNFIQAVALKITSLTPHNVSCERIFSILGWFCNKRRTKLNINRLEIMSKLHSYYVTNAQTELKHMHHEEISENQIDNIIHSIQYNENEELDEIEEFEDEEINETNETNESNDSINNDLINFNDYFNFSSEQFCKAMEMNVSVVIEQEPEILHGDLNFDNNELLNNISHGACWCYRRRFILLNKHVG</sequence>
<protein>
    <recommendedName>
        <fullName evidence="3">HAT C-terminal dimerisation domain-containing protein</fullName>
    </recommendedName>
</protein>
<name>A0A397GFB2_9GLOM</name>
<accession>A0A397GFB2</accession>
<dbReference type="Proteomes" id="UP000266861">
    <property type="component" value="Unassembled WGS sequence"/>
</dbReference>
<keyword evidence="2" id="KW-1185">Reference proteome</keyword>
<reference evidence="1 2" key="1">
    <citation type="submission" date="2018-08" db="EMBL/GenBank/DDBJ databases">
        <title>Genome and evolution of the arbuscular mycorrhizal fungus Diversispora epigaea (formerly Glomus versiforme) and its bacterial endosymbionts.</title>
        <authorList>
            <person name="Sun X."/>
            <person name="Fei Z."/>
            <person name="Harrison M."/>
        </authorList>
    </citation>
    <scope>NUCLEOTIDE SEQUENCE [LARGE SCALE GENOMIC DNA]</scope>
    <source>
        <strain evidence="1 2">IT104</strain>
    </source>
</reference>
<dbReference type="SUPFAM" id="SSF53098">
    <property type="entry name" value="Ribonuclease H-like"/>
    <property type="match status" value="1"/>
</dbReference>